<dbReference type="OrthoDB" id="1470350at2759"/>
<feature type="non-terminal residue" evidence="2">
    <location>
        <position position="1"/>
    </location>
</feature>
<reference evidence="2 3" key="1">
    <citation type="journal article" date="2019" name="New Phytol.">
        <title>Comparative genomics reveals unique wood-decay strategies and fruiting body development in the Schizophyllaceae.</title>
        <authorList>
            <person name="Almasi E."/>
            <person name="Sahu N."/>
            <person name="Krizsan K."/>
            <person name="Balint B."/>
            <person name="Kovacs G.M."/>
            <person name="Kiss B."/>
            <person name="Cseklye J."/>
            <person name="Drula E."/>
            <person name="Henrissat B."/>
            <person name="Nagy I."/>
            <person name="Chovatia M."/>
            <person name="Adam C."/>
            <person name="LaButti K."/>
            <person name="Lipzen A."/>
            <person name="Riley R."/>
            <person name="Grigoriev I.V."/>
            <person name="Nagy L.G."/>
        </authorList>
    </citation>
    <scope>NUCLEOTIDE SEQUENCE [LARGE SCALE GENOMIC DNA]</scope>
    <source>
        <strain evidence="2 3">NL-1724</strain>
    </source>
</reference>
<name>A0A550C6L0_9AGAR</name>
<accession>A0A550C6L0</accession>
<gene>
    <name evidence="2" type="ORF">BD626DRAFT_505345</name>
</gene>
<evidence type="ECO:0000313" key="3">
    <source>
        <dbReference type="Proteomes" id="UP000320762"/>
    </source>
</evidence>
<organism evidence="2 3">
    <name type="scientific">Schizophyllum amplum</name>
    <dbReference type="NCBI Taxonomy" id="97359"/>
    <lineage>
        <taxon>Eukaryota</taxon>
        <taxon>Fungi</taxon>
        <taxon>Dikarya</taxon>
        <taxon>Basidiomycota</taxon>
        <taxon>Agaricomycotina</taxon>
        <taxon>Agaricomycetes</taxon>
        <taxon>Agaricomycetidae</taxon>
        <taxon>Agaricales</taxon>
        <taxon>Schizophyllaceae</taxon>
        <taxon>Schizophyllum</taxon>
    </lineage>
</organism>
<keyword evidence="3" id="KW-1185">Reference proteome</keyword>
<dbReference type="Proteomes" id="UP000320762">
    <property type="component" value="Unassembled WGS sequence"/>
</dbReference>
<feature type="region of interest" description="Disordered" evidence="1">
    <location>
        <begin position="50"/>
        <end position="74"/>
    </location>
</feature>
<evidence type="ECO:0000313" key="2">
    <source>
        <dbReference type="EMBL" id="TRM60428.1"/>
    </source>
</evidence>
<sequence>GWLIRMHSSNAWTSVTLTAVVCVVRARQILFKYTGIRDLHQRQPYETEVYQMGPVNQPSEGPRRSTSNELPRLL</sequence>
<feature type="compositionally biased region" description="Polar residues" evidence="1">
    <location>
        <begin position="54"/>
        <end position="74"/>
    </location>
</feature>
<dbReference type="AlphaFoldDB" id="A0A550C6L0"/>
<protein>
    <submittedName>
        <fullName evidence="2">Uncharacterized protein</fullName>
    </submittedName>
</protein>
<comment type="caution">
    <text evidence="2">The sequence shown here is derived from an EMBL/GenBank/DDBJ whole genome shotgun (WGS) entry which is preliminary data.</text>
</comment>
<proteinExistence type="predicted"/>
<dbReference type="EMBL" id="VDMD01000022">
    <property type="protein sequence ID" value="TRM60428.1"/>
    <property type="molecule type" value="Genomic_DNA"/>
</dbReference>
<evidence type="ECO:0000256" key="1">
    <source>
        <dbReference type="SAM" id="MobiDB-lite"/>
    </source>
</evidence>